<evidence type="ECO:0000256" key="1">
    <source>
        <dbReference type="SAM" id="Phobius"/>
    </source>
</evidence>
<sequence>SSTFENWALIARFRVPKPNLSKIPKILFIIIMTYYLINLLDKFNIKAKYQQQLILFLPVF</sequence>
<dbReference type="AlphaFoldDB" id="A0A3A8EIK6"/>
<organism evidence="2 3">
    <name type="scientific">Acinetobacter rongchengensis</name>
    <dbReference type="NCBI Taxonomy" id="2419601"/>
    <lineage>
        <taxon>Bacteria</taxon>
        <taxon>Pseudomonadati</taxon>
        <taxon>Pseudomonadota</taxon>
        <taxon>Gammaproteobacteria</taxon>
        <taxon>Moraxellales</taxon>
        <taxon>Moraxellaceae</taxon>
        <taxon>Acinetobacter</taxon>
    </lineage>
</organism>
<keyword evidence="1" id="KW-1133">Transmembrane helix</keyword>
<protein>
    <submittedName>
        <fullName evidence="2">Uncharacterized protein</fullName>
    </submittedName>
</protein>
<proteinExistence type="predicted"/>
<feature type="transmembrane region" description="Helical" evidence="1">
    <location>
        <begin position="23"/>
        <end position="40"/>
    </location>
</feature>
<keyword evidence="1" id="KW-0812">Transmembrane</keyword>
<keyword evidence="1" id="KW-0472">Membrane</keyword>
<dbReference type="Proteomes" id="UP000280405">
    <property type="component" value="Unassembled WGS sequence"/>
</dbReference>
<reference evidence="2 3" key="1">
    <citation type="submission" date="2018-09" db="EMBL/GenBank/DDBJ databases">
        <title>The draft genome of Acinetobacter spp. strains.</title>
        <authorList>
            <person name="Qin J."/>
            <person name="Feng Y."/>
            <person name="Zong Z."/>
        </authorList>
    </citation>
    <scope>NUCLEOTIDE SEQUENCE [LARGE SCALE GENOMIC DNA]</scope>
    <source>
        <strain evidence="2 3">WCHAc060115</strain>
    </source>
</reference>
<gene>
    <name evidence="2" type="ORF">D7V20_17340</name>
</gene>
<feature type="non-terminal residue" evidence="2">
    <location>
        <position position="1"/>
    </location>
</feature>
<dbReference type="EMBL" id="RAXT01000071">
    <property type="protein sequence ID" value="RKG34767.1"/>
    <property type="molecule type" value="Genomic_DNA"/>
</dbReference>
<keyword evidence="3" id="KW-1185">Reference proteome</keyword>
<evidence type="ECO:0000313" key="3">
    <source>
        <dbReference type="Proteomes" id="UP000280405"/>
    </source>
</evidence>
<evidence type="ECO:0000313" key="2">
    <source>
        <dbReference type="EMBL" id="RKG34767.1"/>
    </source>
</evidence>
<comment type="caution">
    <text evidence="2">The sequence shown here is derived from an EMBL/GenBank/DDBJ whole genome shotgun (WGS) entry which is preliminary data.</text>
</comment>
<accession>A0A3A8EIK6</accession>
<name>A0A3A8EIK6_9GAMM</name>